<keyword evidence="2" id="KW-0547">Nucleotide-binding</keyword>
<dbReference type="InterPro" id="IPR006703">
    <property type="entry name" value="G_AIG1"/>
</dbReference>
<reference evidence="4" key="2">
    <citation type="submission" date="2025-08" db="UniProtKB">
        <authorList>
            <consortium name="Ensembl"/>
        </authorList>
    </citation>
    <scope>IDENTIFICATION</scope>
</reference>
<evidence type="ECO:0000313" key="4">
    <source>
        <dbReference type="Ensembl" id="ENSPNAP00000028583.2"/>
    </source>
</evidence>
<dbReference type="Proteomes" id="UP001501920">
    <property type="component" value="Chromosome 5"/>
</dbReference>
<proteinExistence type="inferred from homology"/>
<evidence type="ECO:0000259" key="3">
    <source>
        <dbReference type="Pfam" id="PF04548"/>
    </source>
</evidence>
<dbReference type="GO" id="GO:0005525">
    <property type="term" value="F:GTP binding"/>
    <property type="evidence" value="ECO:0007669"/>
    <property type="project" value="InterPro"/>
</dbReference>
<protein>
    <recommendedName>
        <fullName evidence="3">AIG1-type G domain-containing protein</fullName>
    </recommendedName>
</protein>
<dbReference type="Gene3D" id="3.40.50.300">
    <property type="entry name" value="P-loop containing nucleotide triphosphate hydrolases"/>
    <property type="match status" value="1"/>
</dbReference>
<dbReference type="Ensembl" id="ENSPNAT00000035044.2">
    <property type="protein sequence ID" value="ENSPNAP00000028583.2"/>
    <property type="gene ID" value="ENSPNAG00000014348.2"/>
</dbReference>
<feature type="domain" description="AIG1-type G" evidence="3">
    <location>
        <begin position="30"/>
        <end position="67"/>
    </location>
</feature>
<evidence type="ECO:0000256" key="2">
    <source>
        <dbReference type="ARBA" id="ARBA00022741"/>
    </source>
</evidence>
<sequence length="67" mass="7034">MPLDLTLCSHDDLVLSTAQISKSLLGPTELRIVLVGKTGAGKSASGNTILVRPEIKVDFAAQSVTKQ</sequence>
<dbReference type="InterPro" id="IPR027417">
    <property type="entry name" value="P-loop_NTPase"/>
</dbReference>
<evidence type="ECO:0000313" key="5">
    <source>
        <dbReference type="Proteomes" id="UP001501920"/>
    </source>
</evidence>
<dbReference type="AlphaFoldDB" id="A0A3B4DYP9"/>
<name>A0A3B4DYP9_PYGNA</name>
<keyword evidence="5" id="KW-1185">Reference proteome</keyword>
<organism evidence="4 5">
    <name type="scientific">Pygocentrus nattereri</name>
    <name type="common">Red-bellied piranha</name>
    <dbReference type="NCBI Taxonomy" id="42514"/>
    <lineage>
        <taxon>Eukaryota</taxon>
        <taxon>Metazoa</taxon>
        <taxon>Chordata</taxon>
        <taxon>Craniata</taxon>
        <taxon>Vertebrata</taxon>
        <taxon>Euteleostomi</taxon>
        <taxon>Actinopterygii</taxon>
        <taxon>Neopterygii</taxon>
        <taxon>Teleostei</taxon>
        <taxon>Ostariophysi</taxon>
        <taxon>Characiformes</taxon>
        <taxon>Characoidei</taxon>
        <taxon>Pygocentrus</taxon>
    </lineage>
</organism>
<reference evidence="4 5" key="1">
    <citation type="submission" date="2020-10" db="EMBL/GenBank/DDBJ databases">
        <title>Pygocentrus nattereri (red-bellied piranha) genome, fPygNat1, primary haplotype.</title>
        <authorList>
            <person name="Myers G."/>
            <person name="Meyer A."/>
            <person name="Karagic N."/>
            <person name="Pippel M."/>
            <person name="Winkler S."/>
            <person name="Tracey A."/>
            <person name="Wood J."/>
            <person name="Formenti G."/>
            <person name="Howe K."/>
            <person name="Fedrigo O."/>
            <person name="Jarvis E.D."/>
        </authorList>
    </citation>
    <scope>NUCLEOTIDE SEQUENCE [LARGE SCALE GENOMIC DNA]</scope>
</reference>
<dbReference type="Pfam" id="PF04548">
    <property type="entry name" value="AIG1"/>
    <property type="match status" value="1"/>
</dbReference>
<accession>A0A3B4DYP9</accession>
<evidence type="ECO:0000256" key="1">
    <source>
        <dbReference type="ARBA" id="ARBA00008535"/>
    </source>
</evidence>
<comment type="similarity">
    <text evidence="1">Belongs to the TRAFAC class TrmE-Era-EngA-EngB-Septin-like GTPase superfamily. AIG1/Toc34/Toc159-like paraseptin GTPase family. IAN subfamily.</text>
</comment>
<reference evidence="4" key="3">
    <citation type="submission" date="2025-09" db="UniProtKB">
        <authorList>
            <consortium name="Ensembl"/>
        </authorList>
    </citation>
    <scope>IDENTIFICATION</scope>
</reference>